<feature type="chain" id="PRO_5045742044" description="Spondin domain-containing protein" evidence="1">
    <location>
        <begin position="27"/>
        <end position="275"/>
    </location>
</feature>
<dbReference type="Gene3D" id="2.60.40.2130">
    <property type="entry name" value="F-spondin domain"/>
    <property type="match status" value="1"/>
</dbReference>
<protein>
    <recommendedName>
        <fullName evidence="2">Spondin domain-containing protein</fullName>
    </recommendedName>
</protein>
<proteinExistence type="predicted"/>
<dbReference type="Proteomes" id="UP001318682">
    <property type="component" value="Chromosome"/>
</dbReference>
<feature type="domain" description="Spondin" evidence="2">
    <location>
        <begin position="45"/>
        <end position="177"/>
    </location>
</feature>
<reference evidence="4" key="2">
    <citation type="submission" date="2024-01" db="EMBL/GenBank/DDBJ databases">
        <title>Roseobacter fucihabitans sp. nov., isolated from the brown alga Fucus spiralis.</title>
        <authorList>
            <person name="Hahnke S."/>
            <person name="Berger M."/>
            <person name="Schlingloff A."/>
            <person name="Athale I."/>
            <person name="Neumann-Schaal M."/>
            <person name="Adenaya A."/>
            <person name="Poehlein A."/>
            <person name="Daniel R."/>
            <person name="Pertersen J."/>
            <person name="Brinkhoff T."/>
        </authorList>
    </citation>
    <scope>NUCLEOTIDE SEQUENCE [LARGE SCALE GENOMIC DNA]</scope>
    <source>
        <strain evidence="4">B14</strain>
    </source>
</reference>
<evidence type="ECO:0000313" key="3">
    <source>
        <dbReference type="EMBL" id="WVX50578.1"/>
    </source>
</evidence>
<dbReference type="InterPro" id="IPR038678">
    <property type="entry name" value="Spondin_N_sf"/>
</dbReference>
<accession>A0ABZ2BXW0</accession>
<name>A0ABZ2BXW0_9RHOB</name>
<keyword evidence="1" id="KW-0732">Signal</keyword>
<dbReference type="EMBL" id="CP143423">
    <property type="protein sequence ID" value="WVX50578.1"/>
    <property type="molecule type" value="Genomic_DNA"/>
</dbReference>
<dbReference type="InterPro" id="IPR009465">
    <property type="entry name" value="Spondin_N"/>
</dbReference>
<gene>
    <name evidence="3" type="ORF">ROLI_036760</name>
</gene>
<evidence type="ECO:0000313" key="4">
    <source>
        <dbReference type="Proteomes" id="UP001318682"/>
    </source>
</evidence>
<evidence type="ECO:0000259" key="2">
    <source>
        <dbReference type="Pfam" id="PF06468"/>
    </source>
</evidence>
<dbReference type="NCBIfam" id="NF038123">
    <property type="entry name" value="NF038123_dom"/>
    <property type="match status" value="1"/>
</dbReference>
<reference evidence="3 4" key="1">
    <citation type="submission" date="2015-07" db="EMBL/GenBank/DDBJ databases">
        <authorList>
            <person name="Voget S."/>
            <person name="Dogs M."/>
            <person name="Brinkhoff T.H."/>
            <person name="Daniel R."/>
        </authorList>
    </citation>
    <scope>NUCLEOTIDE SEQUENCE [LARGE SCALE GENOMIC DNA]</scope>
    <source>
        <strain evidence="3 4">B14</strain>
    </source>
</reference>
<sequence length="275" mass="28099">MRFVTRILLALAVSALGASFALSAQATTLKITVTNNQAAGGLSITPLYTAIHDGNFDAFDLGGTASAGLELIAETGMQSGIAGERLAIDADSQGLVLASPSGPPPVQPGEAVSRNITVNAAEALYFTFLSMVLPSNDHFIGNDNPFAYQLFDAACNFTGARTINVTGADIYDAGTEANGLTGAAFIQGVNIADSPTGEGSIQQGLPLSSDLFGPGVVLATGDTLSASLIDFTSNPGAFNLLTIEISEVPLPASAPLLLGALGLMGWAKRHRKTLS</sequence>
<dbReference type="RefSeq" id="WP_187430546.1">
    <property type="nucleotide sequence ID" value="NZ_CP143423.1"/>
</dbReference>
<feature type="signal peptide" evidence="1">
    <location>
        <begin position="1"/>
        <end position="26"/>
    </location>
</feature>
<dbReference type="Pfam" id="PF06468">
    <property type="entry name" value="Spond_N"/>
    <property type="match status" value="1"/>
</dbReference>
<keyword evidence="4" id="KW-1185">Reference proteome</keyword>
<organism evidence="3 4">
    <name type="scientific">Roseobacter fucihabitans</name>
    <dbReference type="NCBI Taxonomy" id="1537242"/>
    <lineage>
        <taxon>Bacteria</taxon>
        <taxon>Pseudomonadati</taxon>
        <taxon>Pseudomonadota</taxon>
        <taxon>Alphaproteobacteria</taxon>
        <taxon>Rhodobacterales</taxon>
        <taxon>Roseobacteraceae</taxon>
        <taxon>Roseobacter</taxon>
    </lineage>
</organism>
<evidence type="ECO:0000256" key="1">
    <source>
        <dbReference type="SAM" id="SignalP"/>
    </source>
</evidence>